<evidence type="ECO:0000256" key="1">
    <source>
        <dbReference type="ARBA" id="ARBA00022737"/>
    </source>
</evidence>
<gene>
    <name evidence="2" type="ORF">KIK155_LOCUS8225</name>
</gene>
<sequence length="133" mass="14312">MKWIIGAKEGILVAGDQNKGHALTQLSGSSGLFVDTLGTIYVADSSNHRVMRWTPGGKQGTVIVGGKGKGERANQLNCPIDLLQIERQVLFSVSSSTPLPSSKQPITTTQAYDYAVFNLVCSPSRFMIFLGHC</sequence>
<dbReference type="EMBL" id="CAJNYV010001077">
    <property type="protein sequence ID" value="CAF3402169.1"/>
    <property type="molecule type" value="Genomic_DNA"/>
</dbReference>
<name>A0A818ALX5_9BILA</name>
<dbReference type="InterPro" id="IPR001258">
    <property type="entry name" value="NHL_repeat"/>
</dbReference>
<dbReference type="AlphaFoldDB" id="A0A818ALX5"/>
<proteinExistence type="predicted"/>
<accession>A0A818ALX5</accession>
<dbReference type="Proteomes" id="UP000663865">
    <property type="component" value="Unassembled WGS sequence"/>
</dbReference>
<dbReference type="InterPro" id="IPR011042">
    <property type="entry name" value="6-blade_b-propeller_TolB-like"/>
</dbReference>
<dbReference type="SUPFAM" id="SSF101898">
    <property type="entry name" value="NHL repeat"/>
    <property type="match status" value="1"/>
</dbReference>
<dbReference type="Pfam" id="PF01436">
    <property type="entry name" value="NHL"/>
    <property type="match status" value="1"/>
</dbReference>
<keyword evidence="1" id="KW-0677">Repeat</keyword>
<protein>
    <recommendedName>
        <fullName evidence="4">NHL repeat-containing protein</fullName>
    </recommendedName>
</protein>
<evidence type="ECO:0000313" key="2">
    <source>
        <dbReference type="EMBL" id="CAF3402169.1"/>
    </source>
</evidence>
<organism evidence="2 3">
    <name type="scientific">Rotaria socialis</name>
    <dbReference type="NCBI Taxonomy" id="392032"/>
    <lineage>
        <taxon>Eukaryota</taxon>
        <taxon>Metazoa</taxon>
        <taxon>Spiralia</taxon>
        <taxon>Gnathifera</taxon>
        <taxon>Rotifera</taxon>
        <taxon>Eurotatoria</taxon>
        <taxon>Bdelloidea</taxon>
        <taxon>Philodinida</taxon>
        <taxon>Philodinidae</taxon>
        <taxon>Rotaria</taxon>
    </lineage>
</organism>
<evidence type="ECO:0008006" key="4">
    <source>
        <dbReference type="Google" id="ProtNLM"/>
    </source>
</evidence>
<dbReference type="Gene3D" id="2.120.10.30">
    <property type="entry name" value="TolB, C-terminal domain"/>
    <property type="match status" value="1"/>
</dbReference>
<reference evidence="2" key="1">
    <citation type="submission" date="2021-02" db="EMBL/GenBank/DDBJ databases">
        <authorList>
            <person name="Nowell W R."/>
        </authorList>
    </citation>
    <scope>NUCLEOTIDE SEQUENCE</scope>
</reference>
<comment type="caution">
    <text evidence="2">The sequence shown here is derived from an EMBL/GenBank/DDBJ whole genome shotgun (WGS) entry which is preliminary data.</text>
</comment>
<evidence type="ECO:0000313" key="3">
    <source>
        <dbReference type="Proteomes" id="UP000663865"/>
    </source>
</evidence>